<name>A0A6A6H7L1_VIRVR</name>
<proteinExistence type="predicted"/>
<keyword evidence="3" id="KW-1185">Reference proteome</keyword>
<accession>A0A6A6H7L1</accession>
<feature type="region of interest" description="Disordered" evidence="1">
    <location>
        <begin position="523"/>
        <end position="567"/>
    </location>
</feature>
<dbReference type="EMBL" id="ML991801">
    <property type="protein sequence ID" value="KAF2234086.1"/>
    <property type="molecule type" value="Genomic_DNA"/>
</dbReference>
<dbReference type="OrthoDB" id="3257981at2759"/>
<evidence type="ECO:0000313" key="2">
    <source>
        <dbReference type="EMBL" id="KAF2234086.1"/>
    </source>
</evidence>
<feature type="compositionally biased region" description="Pro residues" evidence="1">
    <location>
        <begin position="542"/>
        <end position="561"/>
    </location>
</feature>
<organism evidence="2 3">
    <name type="scientific">Viridothelium virens</name>
    <name type="common">Speckled blister lichen</name>
    <name type="synonym">Trypethelium virens</name>
    <dbReference type="NCBI Taxonomy" id="1048519"/>
    <lineage>
        <taxon>Eukaryota</taxon>
        <taxon>Fungi</taxon>
        <taxon>Dikarya</taxon>
        <taxon>Ascomycota</taxon>
        <taxon>Pezizomycotina</taxon>
        <taxon>Dothideomycetes</taxon>
        <taxon>Dothideomycetes incertae sedis</taxon>
        <taxon>Trypetheliales</taxon>
        <taxon>Trypetheliaceae</taxon>
        <taxon>Viridothelium</taxon>
    </lineage>
</organism>
<sequence>MSRLRSQHKYLASNGETSLQYKRSREYTGFVATPYRGIDSTHPLTTSRTTAQAVFTPIHVPFHNHTSYINDTAASRNGTEFLVSHTNSPSRNNSSRANDLATTRNSIQKIPSKLYSPSEFFKLDTGGRCWQYDYNDDLISLSEDGGEDTDSPALRRRFSHVKGFEMSKQALRKRRGGYEVVSELGNLTKCKLTTLAPRRRPARITLPPAPSANELERWKGASWWYVPTTTSSFPGQCPSVVVTKFRNAAALTKVPVIKDVASSEPPQYYKLGGSRKPIVNVDHVYETKFLRHFLSEMIDSGQMSCSELNAFFMASDPLNKGAARLQTLWDQLQSESHPEFAGMDEVLNSLKGIALGSGRYGVREQDDTKLQFLNMLAAAVDVTNRPDVAKLFRKTNQRVYEAFLGIDELVAHDRSCGKSPPTPRDGQGWANAYSSYMSSILESRNAAVSQTISKMANNVDSYFSETTDNMGKLNSIGRGLRAFKRGYPASSWTFNSALLLNPQNTATHRIDKGAKPACAVTLTTATQTSPTPDLTLSITPTSPTPPPSTPPSPASRTPPLPTNAIVV</sequence>
<dbReference type="Proteomes" id="UP000800092">
    <property type="component" value="Unassembled WGS sequence"/>
</dbReference>
<evidence type="ECO:0000313" key="3">
    <source>
        <dbReference type="Proteomes" id="UP000800092"/>
    </source>
</evidence>
<evidence type="ECO:0000256" key="1">
    <source>
        <dbReference type="SAM" id="MobiDB-lite"/>
    </source>
</evidence>
<feature type="compositionally biased region" description="Low complexity" evidence="1">
    <location>
        <begin position="523"/>
        <end position="541"/>
    </location>
</feature>
<reference evidence="2" key="1">
    <citation type="journal article" date="2020" name="Stud. Mycol.">
        <title>101 Dothideomycetes genomes: a test case for predicting lifestyles and emergence of pathogens.</title>
        <authorList>
            <person name="Haridas S."/>
            <person name="Albert R."/>
            <person name="Binder M."/>
            <person name="Bloem J."/>
            <person name="Labutti K."/>
            <person name="Salamov A."/>
            <person name="Andreopoulos B."/>
            <person name="Baker S."/>
            <person name="Barry K."/>
            <person name="Bills G."/>
            <person name="Bluhm B."/>
            <person name="Cannon C."/>
            <person name="Castanera R."/>
            <person name="Culley D."/>
            <person name="Daum C."/>
            <person name="Ezra D."/>
            <person name="Gonzalez J."/>
            <person name="Henrissat B."/>
            <person name="Kuo A."/>
            <person name="Liang C."/>
            <person name="Lipzen A."/>
            <person name="Lutzoni F."/>
            <person name="Magnuson J."/>
            <person name="Mondo S."/>
            <person name="Nolan M."/>
            <person name="Ohm R."/>
            <person name="Pangilinan J."/>
            <person name="Park H.-J."/>
            <person name="Ramirez L."/>
            <person name="Alfaro M."/>
            <person name="Sun H."/>
            <person name="Tritt A."/>
            <person name="Yoshinaga Y."/>
            <person name="Zwiers L.-H."/>
            <person name="Turgeon B."/>
            <person name="Goodwin S."/>
            <person name="Spatafora J."/>
            <person name="Crous P."/>
            <person name="Grigoriev I."/>
        </authorList>
    </citation>
    <scope>NUCLEOTIDE SEQUENCE</scope>
    <source>
        <strain evidence="2">Tuck. ex Michener</strain>
    </source>
</reference>
<protein>
    <submittedName>
        <fullName evidence="2">Uncharacterized protein</fullName>
    </submittedName>
</protein>
<dbReference type="AlphaFoldDB" id="A0A6A6H7L1"/>
<gene>
    <name evidence="2" type="ORF">EV356DRAFT_576997</name>
</gene>